<dbReference type="InterPro" id="IPR029787">
    <property type="entry name" value="Nucleotide_cyclase"/>
</dbReference>
<dbReference type="InterPro" id="IPR050469">
    <property type="entry name" value="Diguanylate_Cyclase"/>
</dbReference>
<dbReference type="EMBL" id="BSUJ01000001">
    <property type="protein sequence ID" value="GMA21446.1"/>
    <property type="molecule type" value="Genomic_DNA"/>
</dbReference>
<proteinExistence type="predicted"/>
<dbReference type="Gene3D" id="3.30.70.270">
    <property type="match status" value="1"/>
</dbReference>
<dbReference type="InterPro" id="IPR031621">
    <property type="entry name" value="HisKA_7TM"/>
</dbReference>
<feature type="coiled-coil region" evidence="1">
    <location>
        <begin position="350"/>
        <end position="377"/>
    </location>
</feature>
<dbReference type="Pfam" id="PF00990">
    <property type="entry name" value="GGDEF"/>
    <property type="match status" value="1"/>
</dbReference>
<reference evidence="5" key="1">
    <citation type="journal article" date="2019" name="Int. J. Syst. Evol. Microbiol.">
        <title>The Global Catalogue of Microorganisms (GCM) 10K type strain sequencing project: providing services to taxonomists for standard genome sequencing and annotation.</title>
        <authorList>
            <consortium name="The Broad Institute Genomics Platform"/>
            <consortium name="The Broad Institute Genome Sequencing Center for Infectious Disease"/>
            <person name="Wu L."/>
            <person name="Ma J."/>
        </authorList>
    </citation>
    <scope>NUCLEOTIDE SEQUENCE [LARGE SCALE GENOMIC DNA]</scope>
    <source>
        <strain evidence="5">NBRC 105830</strain>
    </source>
</reference>
<sequence>MEGAAVAILAVYAAAVTGAVAVGVVCWRRRRGTPAAYSMLVVMTGIIWWSLTEMIAHAANSPTVTRAGFALFPIALPILVLGFHLTVRYLIDPRYVPSRRVIAILGGNLLLVVLAVLLPHTRELVVGTFDFQPGGGWWHPGPLFWIEVVVALALLGWSGALELRAARHTSATHRAQLLTNLSGALVPSVGMLISTTIIIRNGNAWPLDALDWTALGWLFTCLLDLWSLDTQGLMATVPIARGLILEELGSAVYVFDTRDGMSDVNAAGRRLLADAGVEADDLLGASRVDLLALLGARPGSETGELVLSATRNPVREVELRDTPLHSGKRPIGSAVVLRDITGVNQSRRELALANTRLRHQLQTIEELRSELAEQAVRDSLTGLHNRRYLDERLALAIEDAQATDESVSLVVLDIDLFKAVNDQHGHMVGDQVLVAVARALAQRARHAETITRFGGEEFVLVLPGVGFDAAMERARELQTAVDHTLVPTEVGPLRVTVSGGVATAPLHAADPESLIRVADEALYRAKSWGRNRVTGAGLSRSSADLG</sequence>
<keyword evidence="5" id="KW-1185">Reference proteome</keyword>
<keyword evidence="2" id="KW-0812">Transmembrane</keyword>
<gene>
    <name evidence="4" type="ORF">GCM10025862_34670</name>
</gene>
<dbReference type="InterPro" id="IPR000160">
    <property type="entry name" value="GGDEF_dom"/>
</dbReference>
<evidence type="ECO:0000313" key="4">
    <source>
        <dbReference type="EMBL" id="GMA21446.1"/>
    </source>
</evidence>
<feature type="transmembrane region" description="Helical" evidence="2">
    <location>
        <begin position="71"/>
        <end position="91"/>
    </location>
</feature>
<evidence type="ECO:0000256" key="1">
    <source>
        <dbReference type="SAM" id="Coils"/>
    </source>
</evidence>
<dbReference type="InterPro" id="IPR043128">
    <property type="entry name" value="Rev_trsase/Diguanyl_cyclase"/>
</dbReference>
<evidence type="ECO:0000313" key="5">
    <source>
        <dbReference type="Proteomes" id="UP001157109"/>
    </source>
</evidence>
<keyword evidence="2" id="KW-1133">Transmembrane helix</keyword>
<dbReference type="PROSITE" id="PS50887">
    <property type="entry name" value="GGDEF"/>
    <property type="match status" value="1"/>
</dbReference>
<name>A0ABQ6HSH9_9MICO</name>
<feature type="transmembrane region" description="Helical" evidence="2">
    <location>
        <begin position="103"/>
        <end position="122"/>
    </location>
</feature>
<evidence type="ECO:0000259" key="3">
    <source>
        <dbReference type="PROSITE" id="PS50887"/>
    </source>
</evidence>
<dbReference type="SUPFAM" id="SSF55073">
    <property type="entry name" value="Nucleotide cyclase"/>
    <property type="match status" value="1"/>
</dbReference>
<dbReference type="NCBIfam" id="TIGR00254">
    <property type="entry name" value="GGDEF"/>
    <property type="match status" value="1"/>
</dbReference>
<dbReference type="CDD" id="cd01949">
    <property type="entry name" value="GGDEF"/>
    <property type="match status" value="1"/>
</dbReference>
<feature type="transmembrane region" description="Helical" evidence="2">
    <location>
        <begin position="34"/>
        <end position="51"/>
    </location>
</feature>
<protein>
    <recommendedName>
        <fullName evidence="3">GGDEF domain-containing protein</fullName>
    </recommendedName>
</protein>
<dbReference type="Proteomes" id="UP001157109">
    <property type="component" value="Unassembled WGS sequence"/>
</dbReference>
<feature type="transmembrane region" description="Helical" evidence="2">
    <location>
        <begin position="177"/>
        <end position="199"/>
    </location>
</feature>
<dbReference type="PANTHER" id="PTHR45138:SF24">
    <property type="entry name" value="DIGUANYLATE CYCLASE DGCC-RELATED"/>
    <property type="match status" value="1"/>
</dbReference>
<dbReference type="PANTHER" id="PTHR45138">
    <property type="entry name" value="REGULATORY COMPONENTS OF SENSORY TRANSDUCTION SYSTEM"/>
    <property type="match status" value="1"/>
</dbReference>
<evidence type="ECO:0000256" key="2">
    <source>
        <dbReference type="SAM" id="Phobius"/>
    </source>
</evidence>
<comment type="caution">
    <text evidence="4">The sequence shown here is derived from an EMBL/GenBank/DDBJ whole genome shotgun (WGS) entry which is preliminary data.</text>
</comment>
<accession>A0ABQ6HSH9</accession>
<organism evidence="4 5">
    <name type="scientific">Arsenicicoccus piscis</name>
    <dbReference type="NCBI Taxonomy" id="673954"/>
    <lineage>
        <taxon>Bacteria</taxon>
        <taxon>Bacillati</taxon>
        <taxon>Actinomycetota</taxon>
        <taxon>Actinomycetes</taxon>
        <taxon>Micrococcales</taxon>
        <taxon>Intrasporangiaceae</taxon>
        <taxon>Arsenicicoccus</taxon>
    </lineage>
</organism>
<dbReference type="SMART" id="SM00267">
    <property type="entry name" value="GGDEF"/>
    <property type="match status" value="1"/>
</dbReference>
<dbReference type="Pfam" id="PF16927">
    <property type="entry name" value="HisKA_7TM"/>
    <property type="match status" value="1"/>
</dbReference>
<keyword evidence="1" id="KW-0175">Coiled coil</keyword>
<feature type="transmembrane region" description="Helical" evidence="2">
    <location>
        <begin position="142"/>
        <end position="165"/>
    </location>
</feature>
<keyword evidence="2" id="KW-0472">Membrane</keyword>
<feature type="transmembrane region" description="Helical" evidence="2">
    <location>
        <begin position="6"/>
        <end position="27"/>
    </location>
</feature>
<feature type="domain" description="GGDEF" evidence="3">
    <location>
        <begin position="405"/>
        <end position="538"/>
    </location>
</feature>